<organism evidence="1 2">
    <name type="scientific">Peribacillus saganii</name>
    <dbReference type="NCBI Taxonomy" id="2303992"/>
    <lineage>
        <taxon>Bacteria</taxon>
        <taxon>Bacillati</taxon>
        <taxon>Bacillota</taxon>
        <taxon>Bacilli</taxon>
        <taxon>Bacillales</taxon>
        <taxon>Bacillaceae</taxon>
        <taxon>Peribacillus</taxon>
    </lineage>
</organism>
<dbReference type="RefSeq" id="WP_117325718.1">
    <property type="nucleotide sequence ID" value="NZ_QVTE01000015.1"/>
</dbReference>
<dbReference type="AlphaFoldDB" id="A0A372LSD5"/>
<sequence>MNKIVKSVRRCFYIFINSIVSSIQDWFSGKEADERDILDDNNYKILRTSIEKELISSKNQPQWLFPQETKLVQSIREDTAKWNVNNITRTKAYWAFYNRNPEVHWALLAHMVSRNGGYHMTDLKGSALEHLIKEKEKQSYFLFLEHSNSAIFSDAYPQLLLYEQAKRTGLSLRKNLPLFHISRFMYPVWETFIKDPNPLLLTTALIINEQRMLQKRVLSKQNHANILKKIDFQLQELFGLTAVIFPHKEGRQDLYSLTGVIVNQFQDPKMRIMTGKKLYQLLFQDPKIYKGVCQFADSVTHTGSRSDYWDTIFTKNKFAGKIYSPILVNAWSDIPPMQLSKADWFDDSSYIEELKTYPIIPKQDITEKVLENVSTLQLLNEVKGII</sequence>
<dbReference type="Pfam" id="PF10720">
    <property type="entry name" value="DUF2515"/>
    <property type="match status" value="1"/>
</dbReference>
<dbReference type="Proteomes" id="UP000264541">
    <property type="component" value="Unassembled WGS sequence"/>
</dbReference>
<proteinExistence type="predicted"/>
<evidence type="ECO:0000313" key="1">
    <source>
        <dbReference type="EMBL" id="RFU70464.1"/>
    </source>
</evidence>
<name>A0A372LSD5_9BACI</name>
<evidence type="ECO:0000313" key="2">
    <source>
        <dbReference type="Proteomes" id="UP000264541"/>
    </source>
</evidence>
<keyword evidence="2" id="KW-1185">Reference proteome</keyword>
<accession>A0A372LSD5</accession>
<dbReference type="OrthoDB" id="2690514at2"/>
<protein>
    <submittedName>
        <fullName evidence="1">DUF2515 domain-containing protein</fullName>
    </submittedName>
</protein>
<comment type="caution">
    <text evidence="1">The sequence shown here is derived from an EMBL/GenBank/DDBJ whole genome shotgun (WGS) entry which is preliminary data.</text>
</comment>
<dbReference type="EMBL" id="QVTE01000015">
    <property type="protein sequence ID" value="RFU70464.1"/>
    <property type="molecule type" value="Genomic_DNA"/>
</dbReference>
<gene>
    <name evidence="1" type="ORF">D0469_05890</name>
</gene>
<reference evidence="1 2" key="1">
    <citation type="submission" date="2018-08" db="EMBL/GenBank/DDBJ databases">
        <title>Bacillus chawlae sp. nov., Bacillus glennii sp. nov., and Bacillus saganii sp. nov. Isolated from the Vehicle Assembly Building at Kennedy Space Center where the Viking Spacecraft were Assembled.</title>
        <authorList>
            <person name="Seuylemezian A."/>
            <person name="Vaishampayan P."/>
        </authorList>
    </citation>
    <scope>NUCLEOTIDE SEQUENCE [LARGE SCALE GENOMIC DNA]</scope>
    <source>
        <strain evidence="1 2">V47-23a</strain>
    </source>
</reference>
<dbReference type="InterPro" id="IPR019658">
    <property type="entry name" value="DUF2515"/>
</dbReference>